<dbReference type="Gene3D" id="1.10.3660.10">
    <property type="entry name" value="6-phosphogluconate dehydrogenase C-terminal like domain"/>
    <property type="match status" value="2"/>
</dbReference>
<organism evidence="3 4">
    <name type="scientific">Hanseniaspora guilliermondii</name>
    <dbReference type="NCBI Taxonomy" id="56406"/>
    <lineage>
        <taxon>Eukaryota</taxon>
        <taxon>Fungi</taxon>
        <taxon>Dikarya</taxon>
        <taxon>Ascomycota</taxon>
        <taxon>Saccharomycotina</taxon>
        <taxon>Saccharomycetes</taxon>
        <taxon>Saccharomycodales</taxon>
        <taxon>Saccharomycodaceae</taxon>
        <taxon>Hanseniaspora</taxon>
    </lineage>
</organism>
<dbReference type="OrthoDB" id="5399569at2759"/>
<dbReference type="InterPro" id="IPR046825">
    <property type="entry name" value="PDH_C"/>
</dbReference>
<name>A0A1L0CR42_9ASCO</name>
<dbReference type="GO" id="GO:0004665">
    <property type="term" value="F:prephenate dehydrogenase (NADP+) activity"/>
    <property type="evidence" value="ECO:0007669"/>
    <property type="project" value="InterPro"/>
</dbReference>
<dbReference type="PANTHER" id="PTHR21363">
    <property type="entry name" value="PREPHENATE DEHYDROGENASE"/>
    <property type="match status" value="1"/>
</dbReference>
<dbReference type="GO" id="GO:0070403">
    <property type="term" value="F:NAD+ binding"/>
    <property type="evidence" value="ECO:0007669"/>
    <property type="project" value="TreeGrafter"/>
</dbReference>
<dbReference type="AlphaFoldDB" id="A0A1L0CR42"/>
<keyword evidence="1" id="KW-0560">Oxidoreductase</keyword>
<accession>A0A1L0CR42</accession>
<dbReference type="PROSITE" id="PS51176">
    <property type="entry name" value="PDH_ADH"/>
    <property type="match status" value="1"/>
</dbReference>
<dbReference type="PANTHER" id="PTHR21363:SF0">
    <property type="entry name" value="PREPHENATE DEHYDROGENASE [NADP(+)]"/>
    <property type="match status" value="1"/>
</dbReference>
<dbReference type="VEuPathDB" id="FungiDB:HGUI_03201"/>
<dbReference type="SUPFAM" id="SSF51735">
    <property type="entry name" value="NAD(P)-binding Rossmann-fold domains"/>
    <property type="match status" value="1"/>
</dbReference>
<evidence type="ECO:0000256" key="1">
    <source>
        <dbReference type="ARBA" id="ARBA00023002"/>
    </source>
</evidence>
<dbReference type="EMBL" id="FQNF01000073">
    <property type="protein sequence ID" value="SGZ41001.1"/>
    <property type="molecule type" value="Genomic_DNA"/>
</dbReference>
<dbReference type="InterPro" id="IPR008927">
    <property type="entry name" value="6-PGluconate_DH-like_C_sf"/>
</dbReference>
<dbReference type="InterPro" id="IPR050812">
    <property type="entry name" value="Preph/Arog_dehydrog"/>
</dbReference>
<keyword evidence="4" id="KW-1185">Reference proteome</keyword>
<dbReference type="Pfam" id="PF20463">
    <property type="entry name" value="PDH_C"/>
    <property type="match status" value="1"/>
</dbReference>
<evidence type="ECO:0000313" key="3">
    <source>
        <dbReference type="EMBL" id="SGZ41001.1"/>
    </source>
</evidence>
<dbReference type="Proteomes" id="UP000183365">
    <property type="component" value="Unassembled WGS sequence"/>
</dbReference>
<dbReference type="Gene3D" id="3.40.50.720">
    <property type="entry name" value="NAD(P)-binding Rossmann-like Domain"/>
    <property type="match status" value="1"/>
</dbReference>
<evidence type="ECO:0000313" key="4">
    <source>
        <dbReference type="Proteomes" id="UP000183365"/>
    </source>
</evidence>
<evidence type="ECO:0000259" key="2">
    <source>
        <dbReference type="PROSITE" id="PS51176"/>
    </source>
</evidence>
<gene>
    <name evidence="3" type="ORF">HGUI_03201</name>
</gene>
<dbReference type="GO" id="GO:0006571">
    <property type="term" value="P:tyrosine biosynthetic process"/>
    <property type="evidence" value="ECO:0007669"/>
    <property type="project" value="InterPro"/>
</dbReference>
<dbReference type="SUPFAM" id="SSF48179">
    <property type="entry name" value="6-phosphogluconate dehydrogenase C-terminal domain-like"/>
    <property type="match status" value="2"/>
</dbReference>
<protein>
    <recommendedName>
        <fullName evidence="2">Prephenate/arogenate dehydrogenase domain-containing protein</fullName>
    </recommendedName>
</protein>
<reference evidence="4" key="1">
    <citation type="submission" date="2016-11" db="EMBL/GenBank/DDBJ databases">
        <authorList>
            <person name="Guldener U."/>
        </authorList>
    </citation>
    <scope>NUCLEOTIDE SEQUENCE [LARGE SCALE GENOMIC DNA]</scope>
</reference>
<dbReference type="InterPro" id="IPR003099">
    <property type="entry name" value="Prephen_DH"/>
</dbReference>
<dbReference type="GO" id="GO:0008977">
    <property type="term" value="F:prephenate dehydrogenase (NAD+) activity"/>
    <property type="evidence" value="ECO:0007669"/>
    <property type="project" value="InterPro"/>
</dbReference>
<dbReference type="InterPro" id="IPR036291">
    <property type="entry name" value="NAD(P)-bd_dom_sf"/>
</dbReference>
<proteinExistence type="predicted"/>
<sequence length="458" mass="52451">MTTSFTSELNDLSYSENVVLDLLKTYKSYNNFNDSLRENKSIGIVGFGAMGKLYTNKLASNLWSVNICDTMANYDENTTYVNNLAYKNYVSLYENADEVIKASDYTMFCTEAHIITNILDNIKDKSIFNNKIIGGQASSKSKEVLSLLHFRKTYNLNDLSIICLHSMHGPNVPSINQNLALIPVVVNRIKDLQFVDEFTNVFESHKHIMSFLQHDQTTANTQGLTHCVFINMGRAWYKMGKYPWLYDTNNTNPLEVVKVNLTFRIFGNNSHVYSNLAIMNPFSKQYINVFSKNVQKINERIENHDGDALFIEFKEIFATVFDKNINYFSLLGIDDTLISCDNDENTHLSLLALLKTWHDCAINPIKDLQLGTPLYKLLVQAVIKLFSNNSLVQVATKSIKYSEDDKMYVSSVMQYANNILNEDKEGFDKDFVEVVDFFQGESMEKVKQKAQKMILNLK</sequence>
<feature type="domain" description="Prephenate/arogenate dehydrogenase" evidence="2">
    <location>
        <begin position="40"/>
        <end position="331"/>
    </location>
</feature>